<protein>
    <recommendedName>
        <fullName evidence="1">Dermonecrotic toxin N-terminal domain-containing protein</fullName>
    </recommendedName>
</protein>
<dbReference type="EMBL" id="CABVJB010000006">
    <property type="protein sequence ID" value="VVQ05001.1"/>
    <property type="molecule type" value="Genomic_DNA"/>
</dbReference>
<evidence type="ECO:0000259" key="1">
    <source>
        <dbReference type="Pfam" id="PF20178"/>
    </source>
</evidence>
<organism evidence="2 3">
    <name type="scientific">Pseudomonas fluorescens</name>
    <dbReference type="NCBI Taxonomy" id="294"/>
    <lineage>
        <taxon>Bacteria</taxon>
        <taxon>Pseudomonadati</taxon>
        <taxon>Pseudomonadota</taxon>
        <taxon>Gammaproteobacteria</taxon>
        <taxon>Pseudomonadales</taxon>
        <taxon>Pseudomonadaceae</taxon>
        <taxon>Pseudomonas</taxon>
    </lineage>
</organism>
<evidence type="ECO:0000313" key="3">
    <source>
        <dbReference type="Proteomes" id="UP000325565"/>
    </source>
</evidence>
<name>A0A5E7U2F5_PSEFL</name>
<feature type="domain" description="Dermonecrotic toxin N-terminal" evidence="1">
    <location>
        <begin position="91"/>
        <end position="358"/>
    </location>
</feature>
<proteinExistence type="predicted"/>
<gene>
    <name evidence="2" type="ORF">PS922_04052</name>
</gene>
<reference evidence="2 3" key="1">
    <citation type="submission" date="2019-09" db="EMBL/GenBank/DDBJ databases">
        <authorList>
            <person name="Chandra G."/>
            <person name="Truman W A."/>
        </authorList>
    </citation>
    <scope>NUCLEOTIDE SEQUENCE [LARGE SCALE GENOMIC DNA]</scope>
    <source>
        <strain evidence="2">PS922</strain>
    </source>
</reference>
<dbReference type="Pfam" id="PF20178">
    <property type="entry name" value="ToxA_N"/>
    <property type="match status" value="1"/>
</dbReference>
<dbReference type="InterPro" id="IPR046673">
    <property type="entry name" value="ToxA_N"/>
</dbReference>
<evidence type="ECO:0000313" key="2">
    <source>
        <dbReference type="EMBL" id="VVQ05001.1"/>
    </source>
</evidence>
<dbReference type="RefSeq" id="WP_154863451.1">
    <property type="nucleotide sequence ID" value="NZ_CABVJB010000006.1"/>
</dbReference>
<accession>A0A5E7U2F5</accession>
<sequence>MIVKNLLLKSASSQDYFDINQEHSTHYNFIKSAIPDWIVDSSLQRVGDLRNTPKVIPAWSKAASHTEHVAAKEATKVSWQAQNQVDRMLGKLQDAESFAQLLLTNALKKQFGVVVDVREIFLRLYFSAKTSAWAFNVTGGVGSRTVSLLNASLQNFAEGEVFTSDSAFITRPDDIGRFEIKKLGITIEQFKTLCRTLDIGSQYKKYLESYLAPEGAMVREAVQHRIVASQKSAMKAAAHLALMKKDIGAAAYLTVLNMVLGKKGLVWDGGPVRFYHLSMLDTRLTGIVLIAADLDTPGANVRRVIAYVPHDPEHPLKEYASTAEFALELTHQLRGNDQASGASRRSYQAFFSRFVDHYQRGHFFAALNAKLWEITYHGTQPGSNLPAWRETQVDRPDLRIAAVSFENDTVSRYNGDPWVYLYQQQVDKIFADGRALAVTTADADSAARWAWIENLEKMLSDIMQVALLVATPFVPVLGELMLGYIAYQLVDGVVEGVVELTQGEYVEAAEHLVGVAENLVQLGTFAVGGAIATQVVKPRLSSFLEGARQVTLRNGEQRLWGKNLQPYLQQNLRLATDSKPDLYGLHQHQGRQILSLDDDHFELKFDSQTGKHRVQHPTRPEAYQPVAESNGTGAFVIEGETPHTWDADALIKRLGPSVEGLTDKFGDIRTVSRADVGALVRMYADNERAIPLLSDTVTRFRIDRDIHTFIQNIGSARAQDYLQADPLWQFQLLDGLWPGRAIELKGADGRVLYAIGVDDEPVSFSVNQLADTDLIDTLLLFLDDAETRQLLGDEPDAPIGSRTQNAMRLRGQLAQLAERRKASLFEKRYRDVGQAVSAEARFIQGEVPGMPGVVAQELVALARPEELQALKLRRLPERLQGCADWALRDVRISRAYEGFYLESVDNPDFDALALHSLENLPGWNANVRIELRHYRFDGQQLDSIGPEDAAIRRTLVLSENGLIQACDEQGNALHSGSDLFTSILQALPDAERDALQIHIGQGPVLRAALRDHALKPYRLLSVLSGLPELKKATFDPSIMRLRGGAPTMGGELARLQEVGQYYSQHVSLAFHPSVPSIDRYNFLRGLKLMHETLYLECPNSLKYGLSRANGEGAEANLRAVQSIEVLPDLKNLMSLEQYLALIERLFPDNDFVPLTESERNLGARARARDLEQTGRLDEYQALQRAVRENLPVSSEQWVALQNYAAYLDTDVSTAVQPVEVTPQVMANLRQAQRAIYRAKELLPLSGNQLPSIWEKGGSAIAKIKGLRGLDLQEGQFTARMSLAEHARKAIEIKGGNCSENSKVTFALLASQPRTSRIHLVKATAFDHQYVVIGDDLTDLKQLVVADSWPEFPAAHTADKGYFEFELPAIATLEPGPASADFAFINDVPAGRAALPEVSRDNTFRQIKMNKLYKSGAYAQFTSLKLLGTQFCLSGEVGVSFERLPVSVIEKRISALAGYKQAFKDVLAEESAATSPAQ</sequence>
<dbReference type="Proteomes" id="UP000325565">
    <property type="component" value="Unassembled WGS sequence"/>
</dbReference>